<keyword evidence="8" id="KW-0175">Coiled coil</keyword>
<keyword evidence="4" id="KW-0813">Transport</keyword>
<dbReference type="InterPro" id="IPR004152">
    <property type="entry name" value="GAT_dom"/>
</dbReference>
<keyword evidence="13" id="KW-1185">Reference proteome</keyword>
<evidence type="ECO:0000313" key="14">
    <source>
        <dbReference type="RefSeq" id="XP_018009498.1"/>
    </source>
</evidence>
<dbReference type="GO" id="GO:0034394">
    <property type="term" value="P:protein localization to cell surface"/>
    <property type="evidence" value="ECO:0007669"/>
    <property type="project" value="TreeGrafter"/>
</dbReference>
<evidence type="ECO:0000256" key="5">
    <source>
        <dbReference type="ARBA" id="ARBA00022843"/>
    </source>
</evidence>
<dbReference type="GO" id="GO:0005802">
    <property type="term" value="C:trans-Golgi network"/>
    <property type="evidence" value="ECO:0007669"/>
    <property type="project" value="InterPro"/>
</dbReference>
<dbReference type="Pfam" id="PF03127">
    <property type="entry name" value="GAT"/>
    <property type="match status" value="1"/>
</dbReference>
<dbReference type="GO" id="GO:0006886">
    <property type="term" value="P:intracellular protein transport"/>
    <property type="evidence" value="ECO:0007669"/>
    <property type="project" value="InterPro"/>
</dbReference>
<dbReference type="PANTHER" id="PTHR45905">
    <property type="entry name" value="GOLGI-LOCALIZED, GAMMA-ADAPTIN EAR CONTAINING, ARF BINDING PROTEIN"/>
    <property type="match status" value="1"/>
</dbReference>
<dbReference type="OrthoDB" id="447025at2759"/>
<keyword evidence="5" id="KW-0832">Ubl conjugation</keyword>
<dbReference type="PANTHER" id="PTHR45905:SF1">
    <property type="entry name" value="GOLGI-LOCALIZED, GAMMA-ADAPTIN EAR CONTAINING, ARF BINDING PROTEIN"/>
    <property type="match status" value="1"/>
</dbReference>
<dbReference type="InterPro" id="IPR013041">
    <property type="entry name" value="Clathrin_app_Ig-like_sf"/>
</dbReference>
<evidence type="ECO:0000259" key="11">
    <source>
        <dbReference type="PROSITE" id="PS50180"/>
    </source>
</evidence>
<name>A0A8B7N8C5_HYAAZ</name>
<dbReference type="CTD" id="31902"/>
<dbReference type="Gene3D" id="1.20.5.170">
    <property type="match status" value="1"/>
</dbReference>
<dbReference type="OMA" id="VICGWEL"/>
<dbReference type="InterPro" id="IPR008942">
    <property type="entry name" value="ENTH_VHS"/>
</dbReference>
<dbReference type="PROSITE" id="PS50909">
    <property type="entry name" value="GAT"/>
    <property type="match status" value="1"/>
</dbReference>
<feature type="domain" description="VHS" evidence="10">
    <location>
        <begin position="20"/>
        <end position="151"/>
    </location>
</feature>
<evidence type="ECO:0000256" key="9">
    <source>
        <dbReference type="SAM" id="MobiDB-lite"/>
    </source>
</evidence>
<evidence type="ECO:0000256" key="4">
    <source>
        <dbReference type="ARBA" id="ARBA00022448"/>
    </source>
</evidence>
<feature type="region of interest" description="Disordered" evidence="9">
    <location>
        <begin position="395"/>
        <end position="437"/>
    </location>
</feature>
<dbReference type="RefSeq" id="XP_018009498.1">
    <property type="nucleotide sequence ID" value="XM_018154009.2"/>
</dbReference>
<evidence type="ECO:0000313" key="13">
    <source>
        <dbReference type="Proteomes" id="UP000694843"/>
    </source>
</evidence>
<dbReference type="KEGG" id="hazt:108667027"/>
<evidence type="ECO:0000259" key="10">
    <source>
        <dbReference type="PROSITE" id="PS50179"/>
    </source>
</evidence>
<gene>
    <name evidence="14" type="primary">LOC108667027</name>
</gene>
<dbReference type="GO" id="GO:0031267">
    <property type="term" value="F:small GTPase binding"/>
    <property type="evidence" value="ECO:0007669"/>
    <property type="project" value="InterPro"/>
</dbReference>
<dbReference type="GO" id="GO:0043130">
    <property type="term" value="F:ubiquitin binding"/>
    <property type="evidence" value="ECO:0007669"/>
    <property type="project" value="InterPro"/>
</dbReference>
<dbReference type="CDD" id="cd03567">
    <property type="entry name" value="VHS_GGA_metazoan"/>
    <property type="match status" value="1"/>
</dbReference>
<dbReference type="Gene3D" id="2.60.40.1230">
    <property type="match status" value="1"/>
</dbReference>
<dbReference type="InterPro" id="IPR041198">
    <property type="entry name" value="GGA_N-GAT"/>
</dbReference>
<keyword evidence="7" id="KW-0472">Membrane</keyword>
<dbReference type="InterPro" id="IPR008153">
    <property type="entry name" value="GAE_dom"/>
</dbReference>
<dbReference type="InterPro" id="IPR027422">
    <property type="entry name" value="GGA1-3"/>
</dbReference>
<reference evidence="14" key="1">
    <citation type="submission" date="2025-08" db="UniProtKB">
        <authorList>
            <consortium name="RefSeq"/>
        </authorList>
    </citation>
    <scope>IDENTIFICATION</scope>
    <source>
        <tissue evidence="14">Whole organism</tissue>
    </source>
</reference>
<dbReference type="Gene3D" id="1.25.40.90">
    <property type="match status" value="1"/>
</dbReference>
<proteinExistence type="inferred from homology"/>
<organism evidence="13 14">
    <name type="scientific">Hyalella azteca</name>
    <name type="common">Amphipod</name>
    <dbReference type="NCBI Taxonomy" id="294128"/>
    <lineage>
        <taxon>Eukaryota</taxon>
        <taxon>Metazoa</taxon>
        <taxon>Ecdysozoa</taxon>
        <taxon>Arthropoda</taxon>
        <taxon>Crustacea</taxon>
        <taxon>Multicrustacea</taxon>
        <taxon>Malacostraca</taxon>
        <taxon>Eumalacostraca</taxon>
        <taxon>Peracarida</taxon>
        <taxon>Amphipoda</taxon>
        <taxon>Senticaudata</taxon>
        <taxon>Talitrida</taxon>
        <taxon>Talitroidea</taxon>
        <taxon>Hyalellidae</taxon>
        <taxon>Hyalella</taxon>
    </lineage>
</organism>
<dbReference type="Pfam" id="PF18308">
    <property type="entry name" value="GGA_N-GAT"/>
    <property type="match status" value="1"/>
</dbReference>
<accession>A0A8B7N8C5</accession>
<evidence type="ECO:0000259" key="12">
    <source>
        <dbReference type="PROSITE" id="PS50909"/>
    </source>
</evidence>
<dbReference type="SUPFAM" id="SSF48464">
    <property type="entry name" value="ENTH/VHS domain"/>
    <property type="match status" value="1"/>
</dbReference>
<keyword evidence="6" id="KW-0653">Protein transport</keyword>
<comment type="similarity">
    <text evidence="3">Belongs to the GGA protein family.</text>
</comment>
<dbReference type="PROSITE" id="PS50180">
    <property type="entry name" value="GAE"/>
    <property type="match status" value="1"/>
</dbReference>
<evidence type="ECO:0000256" key="3">
    <source>
        <dbReference type="ARBA" id="ARBA00008099"/>
    </source>
</evidence>
<comment type="subcellular location">
    <subcellularLocation>
        <location evidence="2">Early endosome</location>
    </subcellularLocation>
    <subcellularLocation>
        <location evidence="1">Golgi apparatus</location>
        <location evidence="1">trans-Golgi network membrane</location>
        <topology evidence="1">Peripheral membrane protein</topology>
    </subcellularLocation>
</comment>
<feature type="region of interest" description="Disordered" evidence="9">
    <location>
        <begin position="307"/>
        <end position="340"/>
    </location>
</feature>
<dbReference type="InterPro" id="IPR038425">
    <property type="entry name" value="GAT_sf"/>
</dbReference>
<dbReference type="SUPFAM" id="SSF49348">
    <property type="entry name" value="Clathrin adaptor appendage domain"/>
    <property type="match status" value="1"/>
</dbReference>
<dbReference type="SUPFAM" id="SSF89009">
    <property type="entry name" value="GAT-like domain"/>
    <property type="match status" value="1"/>
</dbReference>
<dbReference type="GO" id="GO:0006893">
    <property type="term" value="P:Golgi to plasma membrane transport"/>
    <property type="evidence" value="ECO:0007669"/>
    <property type="project" value="TreeGrafter"/>
</dbReference>
<evidence type="ECO:0000256" key="8">
    <source>
        <dbReference type="SAM" id="Coils"/>
    </source>
</evidence>
<dbReference type="InterPro" id="IPR002014">
    <property type="entry name" value="VHS_dom"/>
</dbReference>
<evidence type="ECO:0000256" key="6">
    <source>
        <dbReference type="ARBA" id="ARBA00022927"/>
    </source>
</evidence>
<dbReference type="Gene3D" id="1.20.58.160">
    <property type="match status" value="1"/>
</dbReference>
<dbReference type="SMART" id="SM00288">
    <property type="entry name" value="VHS"/>
    <property type="match status" value="1"/>
</dbReference>
<dbReference type="GeneID" id="108667027"/>
<protein>
    <submittedName>
        <fullName evidence="14">ADP-ribosylation factor-binding protein GGA1</fullName>
    </submittedName>
</protein>
<feature type="region of interest" description="Disordered" evidence="9">
    <location>
        <begin position="481"/>
        <end position="511"/>
    </location>
</feature>
<evidence type="ECO:0000256" key="2">
    <source>
        <dbReference type="ARBA" id="ARBA00004412"/>
    </source>
</evidence>
<feature type="coiled-coil region" evidence="8">
    <location>
        <begin position="205"/>
        <end position="242"/>
    </location>
</feature>
<evidence type="ECO:0000256" key="7">
    <source>
        <dbReference type="ARBA" id="ARBA00023136"/>
    </source>
</evidence>
<dbReference type="AlphaFoldDB" id="A0A8B7N8C5"/>
<dbReference type="GO" id="GO:0035091">
    <property type="term" value="F:phosphatidylinositol binding"/>
    <property type="evidence" value="ECO:0007669"/>
    <property type="project" value="InterPro"/>
</dbReference>
<feature type="domain" description="GAE" evidence="11">
    <location>
        <begin position="630"/>
        <end position="735"/>
    </location>
</feature>
<dbReference type="Proteomes" id="UP000694843">
    <property type="component" value="Unplaced"/>
</dbReference>
<evidence type="ECO:0000256" key="1">
    <source>
        <dbReference type="ARBA" id="ARBA00004150"/>
    </source>
</evidence>
<dbReference type="GO" id="GO:0005769">
    <property type="term" value="C:early endosome"/>
    <property type="evidence" value="ECO:0007669"/>
    <property type="project" value="UniProtKB-SubCell"/>
</dbReference>
<sequence>MLGASSSLQESGLDALILNATNPLVRHEDPNSVQAVVQAVCQDPVPASAVAVRILAHKIHSPQQREAMKALSVIQACIVNCGPAFHAEIGKFRFLNEMIKLVSPKFAGQVTSPEIKSRVIELLHCWSRDLTEEPKIAEAYNMLKKQGVVKEDPAYIGPLFATTPTPRPASSTIEDSERSQQLQRLLQSKRPEDLDKANALIQAMVRDDQRRMERANNTLMELEMARNNVKVLDEMLSEHEQRTCDSTHVSLMAELHATCTRLRSALYQTIAQSTDAASEHIGEMIAVNEDLTRVMGRYALLLQARAPTAASAPPQPRPSDSGEVLLDLSSPHKTSSSAASADLVQEQLSRFGLADDLPAAPPAPTTPSAPCSAAVLLQELDCPTSSSVAGPPPCFDVAQLAPDGRSPDHSSPAEGLDPPLIPLSTPVTAPQTAPEPSISHVDPLTALSSSLLQSVLPPNQTSLGHSFSAPTKLSMNQMKLMKASAPPASMPTSSSSPLDLKPTPVSSSEVLEHKLPSENVSLAPSESKATSNSIISGVLDNYTSGVTGPRAACAGETSRAVPNISGSSHGSAACNSGIKLANGNIECLLNGDNPSGKKADYDTGSLSRAQFLDVKPPTDICVDIESIQPGTRAPMTLIETRAVSMTLHHTLNAPRADVSVYVLTTTSRSAAPLTQYLVQACVPRACRVLLLPPSAPKIGGGCNPNQVNVSLKLMLSYNINGDTVTEMAEVDNLEQ</sequence>
<feature type="compositionally biased region" description="Low complexity" evidence="9">
    <location>
        <begin position="483"/>
        <end position="497"/>
    </location>
</feature>
<feature type="domain" description="GAT" evidence="12">
    <location>
        <begin position="175"/>
        <end position="303"/>
    </location>
</feature>
<dbReference type="Pfam" id="PF00790">
    <property type="entry name" value="VHS"/>
    <property type="match status" value="1"/>
</dbReference>
<dbReference type="PROSITE" id="PS50179">
    <property type="entry name" value="VHS"/>
    <property type="match status" value="1"/>
</dbReference>